<evidence type="ECO:0000313" key="4">
    <source>
        <dbReference type="EMBL" id="QPL15947.1"/>
    </source>
</evidence>
<evidence type="ECO:0000256" key="3">
    <source>
        <dbReference type="ARBA" id="ARBA00023274"/>
    </source>
</evidence>
<keyword evidence="4" id="KW-0496">Mitochondrion</keyword>
<reference evidence="4" key="1">
    <citation type="submission" date="2020-05" db="EMBL/GenBank/DDBJ databases">
        <title>Characterization and comparative analysis of mitochondrial genomes of the highly differentiated ciliated protists shed light on the diversity and evolution of the linear molecular architecture.</title>
        <authorList>
            <person name="Zhang T."/>
            <person name="Li C."/>
            <person name="Zhang X."/>
            <person name="Wang C."/>
            <person name="Roger A.J."/>
            <person name="Song W."/>
            <person name="Gao F."/>
        </authorList>
    </citation>
    <scope>NUCLEOTIDE SEQUENCE</scope>
</reference>
<dbReference type="InterPro" id="IPR001209">
    <property type="entry name" value="Ribosomal_uS14"/>
</dbReference>
<dbReference type="Gene3D" id="1.10.287.1480">
    <property type="match status" value="1"/>
</dbReference>
<protein>
    <submittedName>
        <fullName evidence="4">Ribosomal protein S14</fullName>
    </submittedName>
</protein>
<accession>A0A7T0M4Y2</accession>
<dbReference type="PANTHER" id="PTHR19836:SF19">
    <property type="entry name" value="SMALL RIBOSOMAL SUBUNIT PROTEIN US14M"/>
    <property type="match status" value="1"/>
</dbReference>
<keyword evidence="3" id="KW-0687">Ribonucleoprotein</keyword>
<dbReference type="EMBL" id="MT471316">
    <property type="protein sequence ID" value="QPL15947.1"/>
    <property type="molecule type" value="Genomic_DNA"/>
</dbReference>
<organism evidence="4">
    <name type="scientific">Strombidium cf. sulcatum</name>
    <dbReference type="NCBI Taxonomy" id="2793073"/>
    <lineage>
        <taxon>Eukaryota</taxon>
        <taxon>Sar</taxon>
        <taxon>Alveolata</taxon>
        <taxon>Ciliophora</taxon>
        <taxon>Intramacronucleata</taxon>
        <taxon>Spirotrichea</taxon>
        <taxon>Oligotrichia</taxon>
        <taxon>Strombidiidae</taxon>
        <taxon>Strombidium</taxon>
    </lineage>
</organism>
<dbReference type="PANTHER" id="PTHR19836">
    <property type="entry name" value="30S RIBOSOMAL PROTEIN S14"/>
    <property type="match status" value="1"/>
</dbReference>
<evidence type="ECO:0000256" key="1">
    <source>
        <dbReference type="ARBA" id="ARBA00009083"/>
    </source>
</evidence>
<sequence>MDRHNLWIYSDNLKRHKFLKYEFQKKLLKSIKLNKNASYSQRYYAYYLLVSKPKLSSVNKLSNRCVSSGRVWSVNRRTNYNRFVFRDEAYKSNIPGCRRASW</sequence>
<dbReference type="GO" id="GO:0006412">
    <property type="term" value="P:translation"/>
    <property type="evidence" value="ECO:0007669"/>
    <property type="project" value="InterPro"/>
</dbReference>
<proteinExistence type="inferred from homology"/>
<gene>
    <name evidence="4" type="primary">rps14</name>
</gene>
<dbReference type="GO" id="GO:0005763">
    <property type="term" value="C:mitochondrial small ribosomal subunit"/>
    <property type="evidence" value="ECO:0007669"/>
    <property type="project" value="TreeGrafter"/>
</dbReference>
<dbReference type="GO" id="GO:0003735">
    <property type="term" value="F:structural constituent of ribosome"/>
    <property type="evidence" value="ECO:0007669"/>
    <property type="project" value="InterPro"/>
</dbReference>
<dbReference type="AlphaFoldDB" id="A0A7T0M4Y2"/>
<evidence type="ECO:0000256" key="2">
    <source>
        <dbReference type="ARBA" id="ARBA00022980"/>
    </source>
</evidence>
<geneLocation type="mitochondrion" evidence="4"/>
<keyword evidence="2 4" id="KW-0689">Ribosomal protein</keyword>
<dbReference type="SUPFAM" id="SSF57716">
    <property type="entry name" value="Glucocorticoid receptor-like (DNA-binding domain)"/>
    <property type="match status" value="1"/>
</dbReference>
<dbReference type="Pfam" id="PF00253">
    <property type="entry name" value="Ribosomal_S14"/>
    <property type="match status" value="1"/>
</dbReference>
<dbReference type="GeneID" id="63661364"/>
<comment type="similarity">
    <text evidence="1">Belongs to the universal ribosomal protein uS14 family.</text>
</comment>
<dbReference type="RefSeq" id="YP_010049542.1">
    <property type="nucleotide sequence ID" value="NC_054369.1"/>
</dbReference>
<name>A0A7T0M4Y2_9SPIT</name>